<gene>
    <name evidence="1" type="ORF">DILT_LOCUS16762</name>
</gene>
<dbReference type="EMBL" id="UYRU01086954">
    <property type="protein sequence ID" value="VDN35386.1"/>
    <property type="molecule type" value="Genomic_DNA"/>
</dbReference>
<keyword evidence="2" id="KW-1185">Reference proteome</keyword>
<sequence length="92" mass="10333">MNSCLEKVLRKKPIRCPLCQEPFALGDPKPLYHQCLEDVVRALPDKSAFCALCERLFENRYKDLQSSDLASGPVCAECAAKQATSEKTEEKQ</sequence>
<dbReference type="AlphaFoldDB" id="A0A3P7QX46"/>
<proteinExistence type="predicted"/>
<evidence type="ECO:0000313" key="2">
    <source>
        <dbReference type="Proteomes" id="UP000281553"/>
    </source>
</evidence>
<reference evidence="1 2" key="1">
    <citation type="submission" date="2018-11" db="EMBL/GenBank/DDBJ databases">
        <authorList>
            <consortium name="Pathogen Informatics"/>
        </authorList>
    </citation>
    <scope>NUCLEOTIDE SEQUENCE [LARGE SCALE GENOMIC DNA]</scope>
</reference>
<organism evidence="1 2">
    <name type="scientific">Dibothriocephalus latus</name>
    <name type="common">Fish tapeworm</name>
    <name type="synonym">Diphyllobothrium latum</name>
    <dbReference type="NCBI Taxonomy" id="60516"/>
    <lineage>
        <taxon>Eukaryota</taxon>
        <taxon>Metazoa</taxon>
        <taxon>Spiralia</taxon>
        <taxon>Lophotrochozoa</taxon>
        <taxon>Platyhelminthes</taxon>
        <taxon>Cestoda</taxon>
        <taxon>Eucestoda</taxon>
        <taxon>Diphyllobothriidea</taxon>
        <taxon>Diphyllobothriidae</taxon>
        <taxon>Dibothriocephalus</taxon>
    </lineage>
</organism>
<accession>A0A3P7QX46</accession>
<dbReference type="Proteomes" id="UP000281553">
    <property type="component" value="Unassembled WGS sequence"/>
</dbReference>
<protein>
    <submittedName>
        <fullName evidence="1">Uncharacterized protein</fullName>
    </submittedName>
</protein>
<name>A0A3P7QX46_DIBLA</name>
<evidence type="ECO:0000313" key="1">
    <source>
        <dbReference type="EMBL" id="VDN35386.1"/>
    </source>
</evidence>